<dbReference type="SMART" id="SM00154">
    <property type="entry name" value="ZnF_AN1"/>
    <property type="match status" value="2"/>
</dbReference>
<dbReference type="GO" id="GO:0008270">
    <property type="term" value="F:zinc ion binding"/>
    <property type="evidence" value="ECO:0007669"/>
    <property type="project" value="UniProtKB-KW"/>
</dbReference>
<dbReference type="InterPro" id="IPR057358">
    <property type="entry name" value="UBL_ZFAND1-like"/>
</dbReference>
<keyword evidence="7" id="KW-1185">Reference proteome</keyword>
<organism evidence="6 7">
    <name type="scientific">Uncinula necator</name>
    <name type="common">Grape powdery mildew</name>
    <dbReference type="NCBI Taxonomy" id="52586"/>
    <lineage>
        <taxon>Eukaryota</taxon>
        <taxon>Fungi</taxon>
        <taxon>Dikarya</taxon>
        <taxon>Ascomycota</taxon>
        <taxon>Pezizomycotina</taxon>
        <taxon>Leotiomycetes</taxon>
        <taxon>Erysiphales</taxon>
        <taxon>Erysiphaceae</taxon>
        <taxon>Erysiphe</taxon>
    </lineage>
</organism>
<dbReference type="AlphaFoldDB" id="A0A0B1P6Y5"/>
<comment type="caution">
    <text evidence="6">The sequence shown here is derived from an EMBL/GenBank/DDBJ whole genome shotgun (WGS) entry which is preliminary data.</text>
</comment>
<dbReference type="HOGENOM" id="CLU_052358_2_0_1"/>
<gene>
    <name evidence="6" type="ORF">EV44_g4421</name>
</gene>
<keyword evidence="2 4" id="KW-0863">Zinc-finger</keyword>
<dbReference type="OMA" id="RQYCLKH"/>
<dbReference type="InterPro" id="IPR000058">
    <property type="entry name" value="Znf_AN1"/>
</dbReference>
<dbReference type="Pfam" id="PF01428">
    <property type="entry name" value="zf-AN1"/>
    <property type="match status" value="2"/>
</dbReference>
<keyword evidence="1" id="KW-0479">Metal-binding</keyword>
<dbReference type="Pfam" id="PF25327">
    <property type="entry name" value="UBL_ZFAND1"/>
    <property type="match status" value="1"/>
</dbReference>
<evidence type="ECO:0000256" key="3">
    <source>
        <dbReference type="ARBA" id="ARBA00022833"/>
    </source>
</evidence>
<accession>A0A0B1P6Y5</accession>
<evidence type="ECO:0000313" key="7">
    <source>
        <dbReference type="Proteomes" id="UP000030854"/>
    </source>
</evidence>
<evidence type="ECO:0000259" key="5">
    <source>
        <dbReference type="PROSITE" id="PS51039"/>
    </source>
</evidence>
<evidence type="ECO:0000256" key="4">
    <source>
        <dbReference type="PROSITE-ProRule" id="PRU00449"/>
    </source>
</evidence>
<dbReference type="GO" id="GO:0005737">
    <property type="term" value="C:cytoplasm"/>
    <property type="evidence" value="ECO:0007669"/>
    <property type="project" value="TreeGrafter"/>
</dbReference>
<evidence type="ECO:0000313" key="6">
    <source>
        <dbReference type="EMBL" id="KHJ33105.1"/>
    </source>
</evidence>
<feature type="domain" description="AN1-type" evidence="5">
    <location>
        <begin position="17"/>
        <end position="65"/>
    </location>
</feature>
<name>A0A0B1P6Y5_UNCNE</name>
<dbReference type="STRING" id="52586.A0A0B1P6Y5"/>
<dbReference type="PANTHER" id="PTHR14677:SF40">
    <property type="entry name" value="CDC48-ASSOCIATED UBIQUITIN-LIKE_ZINC FINGER PROTEIN 1"/>
    <property type="match status" value="1"/>
</dbReference>
<protein>
    <submittedName>
        <fullName evidence="6">Putative an1-like zinc finger</fullName>
    </submittedName>
</protein>
<dbReference type="PROSITE" id="PS51039">
    <property type="entry name" value="ZF_AN1"/>
    <property type="match status" value="1"/>
</dbReference>
<keyword evidence="3" id="KW-0862">Zinc</keyword>
<dbReference type="Proteomes" id="UP000030854">
    <property type="component" value="Unassembled WGS sequence"/>
</dbReference>
<reference evidence="6 7" key="1">
    <citation type="journal article" date="2014" name="BMC Genomics">
        <title>Adaptive genomic structural variation in the grape powdery mildew pathogen, Erysiphe necator.</title>
        <authorList>
            <person name="Jones L."/>
            <person name="Riaz S."/>
            <person name="Morales-Cruz A."/>
            <person name="Amrine K.C."/>
            <person name="McGuire B."/>
            <person name="Gubler W.D."/>
            <person name="Walker M.A."/>
            <person name="Cantu D."/>
        </authorList>
    </citation>
    <scope>NUCLEOTIDE SEQUENCE [LARGE SCALE GENOMIC DNA]</scope>
    <source>
        <strain evidence="7">c</strain>
    </source>
</reference>
<dbReference type="Gene3D" id="4.10.1110.10">
    <property type="entry name" value="AN1-like Zinc finger"/>
    <property type="match status" value="2"/>
</dbReference>
<dbReference type="PANTHER" id="PTHR14677">
    <property type="entry name" value="ARSENITE INDUCUBLE RNA ASSOCIATED PROTEIN AIP-1-RELATED"/>
    <property type="match status" value="1"/>
</dbReference>
<dbReference type="InterPro" id="IPR035896">
    <property type="entry name" value="AN1-like_Znf"/>
</dbReference>
<evidence type="ECO:0000256" key="1">
    <source>
        <dbReference type="ARBA" id="ARBA00022723"/>
    </source>
</evidence>
<dbReference type="SUPFAM" id="SSF118310">
    <property type="entry name" value="AN1-like Zinc finger"/>
    <property type="match status" value="2"/>
</dbReference>
<sequence length="309" mass="34300">MTSTLTSKLSADEKDPTLIGAHCQLKFCSRLDFLPFQCESCGYTFCLDHRSETAHQCTRAGEWAARRREENLKSQPLGIQKNMQEMERYCASSNCKTIIGTSLSISVHCTSCNQSYCLKHRLKDKHDCCNLTVASLSFTSNPSVLEQQLDQAKTALSKLKAWGSAQRANVSRSIPKIRPSPTTARIITANNLKKIAKGDDKLPPEKRVYVQVEAEATTTSSKLPSGAFFYSKDWAIGRVLDAAARALQVQNVNNESNDEMKKLRIFHIEKGRLLDFNEKVGSVLLNGETIVLLRGVGPSVPDLIDFTPT</sequence>
<evidence type="ECO:0000256" key="2">
    <source>
        <dbReference type="ARBA" id="ARBA00022771"/>
    </source>
</evidence>
<dbReference type="EMBL" id="JNVN01001618">
    <property type="protein sequence ID" value="KHJ33105.1"/>
    <property type="molecule type" value="Genomic_DNA"/>
</dbReference>
<proteinExistence type="predicted"/>